<evidence type="ECO:0000256" key="1">
    <source>
        <dbReference type="SAM" id="Phobius"/>
    </source>
</evidence>
<keyword evidence="1" id="KW-1133">Transmembrane helix</keyword>
<keyword evidence="1" id="KW-0472">Membrane</keyword>
<evidence type="ECO:0000313" key="3">
    <source>
        <dbReference type="EMBL" id="EED35818.1"/>
    </source>
</evidence>
<dbReference type="HOGENOM" id="CLU_091361_0_0_6"/>
<gene>
    <name evidence="3" type="primary">mauD</name>
    <name evidence="3" type="ORF">NOR51B_1765</name>
</gene>
<accession>B8KXR0</accession>
<evidence type="ECO:0000313" key="4">
    <source>
        <dbReference type="Proteomes" id="UP000004699"/>
    </source>
</evidence>
<sequence>MDSLLWISHIILWLAVLGLGILVLALTRQIGLLHERIAPAGALTPTNGPKIGERVEAATYDTIDNQRVTIGDTTRATKQMLLFISPTCPVCKALVPVARAVAREDNFDLIFASDGADISAHQAYAQKLGIERYPYVVSQPLGIGFAVSKLPFAVLIDDQGALAAKGLVNTREHLESLLEAMRTGIDSIQDYMAINHPDEPEVFEPHTTVSEQHTG</sequence>
<name>B8KXR0_9GAMM</name>
<proteinExistence type="predicted"/>
<dbReference type="AlphaFoldDB" id="B8KXR0"/>
<organism evidence="3 4">
    <name type="scientific">Luminiphilus syltensis NOR5-1B</name>
    <dbReference type="NCBI Taxonomy" id="565045"/>
    <lineage>
        <taxon>Bacteria</taxon>
        <taxon>Pseudomonadati</taxon>
        <taxon>Pseudomonadota</taxon>
        <taxon>Gammaproteobacteria</taxon>
        <taxon>Cellvibrionales</taxon>
        <taxon>Halieaceae</taxon>
        <taxon>Luminiphilus</taxon>
    </lineage>
</organism>
<evidence type="ECO:0000259" key="2">
    <source>
        <dbReference type="PROSITE" id="PS51352"/>
    </source>
</evidence>
<keyword evidence="4" id="KW-1185">Reference proteome</keyword>
<feature type="domain" description="Thioredoxin" evidence="2">
    <location>
        <begin position="49"/>
        <end position="183"/>
    </location>
</feature>
<protein>
    <submittedName>
        <fullName evidence="3">Methylamine dehydrogenase accessory protein MauD</fullName>
    </submittedName>
</protein>
<dbReference type="STRING" id="565045.NOR51B_1765"/>
<dbReference type="eggNOG" id="COG0526">
    <property type="taxonomic scope" value="Bacteria"/>
</dbReference>
<feature type="transmembrane region" description="Helical" evidence="1">
    <location>
        <begin position="6"/>
        <end position="26"/>
    </location>
</feature>
<dbReference type="InterPro" id="IPR036249">
    <property type="entry name" value="Thioredoxin-like_sf"/>
</dbReference>
<dbReference type="Gene3D" id="3.40.30.10">
    <property type="entry name" value="Glutaredoxin"/>
    <property type="match status" value="1"/>
</dbReference>
<dbReference type="EMBL" id="DS999411">
    <property type="protein sequence ID" value="EED35818.1"/>
    <property type="molecule type" value="Genomic_DNA"/>
</dbReference>
<dbReference type="InterPro" id="IPR013766">
    <property type="entry name" value="Thioredoxin_domain"/>
</dbReference>
<keyword evidence="1" id="KW-0812">Transmembrane</keyword>
<dbReference type="Proteomes" id="UP000004699">
    <property type="component" value="Unassembled WGS sequence"/>
</dbReference>
<dbReference type="SUPFAM" id="SSF52833">
    <property type="entry name" value="Thioredoxin-like"/>
    <property type="match status" value="1"/>
</dbReference>
<dbReference type="RefSeq" id="WP_009020564.1">
    <property type="nucleotide sequence ID" value="NZ_DS999411.1"/>
</dbReference>
<reference evidence="4" key="1">
    <citation type="journal article" date="2013" name="BMC Microbiol.">
        <title>Taxonomy and evolution of bacteriochlorophyll a-containing members of the OM60/NOR5 clade of marine gammaproteobacteria: description of Luminiphilus syltensis gen. nov., sp. nov., reclassification of Haliea rubra as Pseudohaliea rubra gen. nov., comb. nov., and emendation of Chromatocurvus halotolerans.</title>
        <authorList>
            <person name="Spring S."/>
            <person name="Riedel T."/>
            <person name="Sproer C."/>
            <person name="Yan S."/>
            <person name="Harder J."/>
            <person name="Fuchs B.M."/>
        </authorList>
    </citation>
    <scope>NUCLEOTIDE SEQUENCE [LARGE SCALE GENOMIC DNA]</scope>
    <source>
        <strain evidence="4">NOR51-B</strain>
    </source>
</reference>
<dbReference type="PROSITE" id="PS51352">
    <property type="entry name" value="THIOREDOXIN_2"/>
    <property type="match status" value="1"/>
</dbReference>